<accession>A0A4R2PSE2</accession>
<evidence type="ECO:0000256" key="6">
    <source>
        <dbReference type="ARBA" id="ARBA00023136"/>
    </source>
</evidence>
<keyword evidence="6 8" id="KW-0472">Membrane</keyword>
<evidence type="ECO:0000256" key="3">
    <source>
        <dbReference type="ARBA" id="ARBA00022475"/>
    </source>
</evidence>
<dbReference type="RefSeq" id="WP_132465654.1">
    <property type="nucleotide sequence ID" value="NZ_SLXP01000017.1"/>
</dbReference>
<feature type="signal peptide" evidence="9">
    <location>
        <begin position="1"/>
        <end position="22"/>
    </location>
</feature>
<dbReference type="SUPFAM" id="SSF52540">
    <property type="entry name" value="P-loop containing nucleoside triphosphate hydrolases"/>
    <property type="match status" value="1"/>
</dbReference>
<reference evidence="10 11" key="1">
    <citation type="submission" date="2019-03" db="EMBL/GenBank/DDBJ databases">
        <title>Genomic Encyclopedia of Type Strains, Phase IV (KMG-IV): sequencing the most valuable type-strain genomes for metagenomic binning, comparative biology and taxonomic classification.</title>
        <authorList>
            <person name="Goeker M."/>
        </authorList>
    </citation>
    <scope>NUCLEOTIDE SEQUENCE [LARGE SCALE GENOMIC DNA]</scope>
    <source>
        <strain evidence="10 11">DSM 18063</strain>
    </source>
</reference>
<evidence type="ECO:0000256" key="2">
    <source>
        <dbReference type="ARBA" id="ARBA00008806"/>
    </source>
</evidence>
<dbReference type="Pfam" id="PF02534">
    <property type="entry name" value="T4SS-DNA_transf"/>
    <property type="match status" value="1"/>
</dbReference>
<name>A0A4R2PSE2_9RHOB</name>
<organism evidence="10 11">
    <name type="scientific">Rhodovulum marinum</name>
    <dbReference type="NCBI Taxonomy" id="320662"/>
    <lineage>
        <taxon>Bacteria</taxon>
        <taxon>Pseudomonadati</taxon>
        <taxon>Pseudomonadota</taxon>
        <taxon>Alphaproteobacteria</taxon>
        <taxon>Rhodobacterales</taxon>
        <taxon>Paracoccaceae</taxon>
        <taxon>Rhodovulum</taxon>
    </lineage>
</organism>
<comment type="caution">
    <text evidence="10">The sequence shown here is derived from an EMBL/GenBank/DDBJ whole genome shotgun (WGS) entry which is preliminary data.</text>
</comment>
<keyword evidence="5 8" id="KW-1133">Transmembrane helix</keyword>
<keyword evidence="3" id="KW-1003">Cell membrane</keyword>
<dbReference type="AlphaFoldDB" id="A0A4R2PSE2"/>
<keyword evidence="4 8" id="KW-0812">Transmembrane</keyword>
<protein>
    <submittedName>
        <fullName evidence="10">Type IV secretion system protein VirD4</fullName>
    </submittedName>
</protein>
<evidence type="ECO:0000256" key="8">
    <source>
        <dbReference type="SAM" id="Phobius"/>
    </source>
</evidence>
<sequence length="641" mass="70101">MKRFKLKRRITLAVLAGTTVLAAGEAVAQSLFGNSSYGYGYGYGSRDLSLYLMMVRIATMGTSAALGFGIGWFLSPKARQFRKVAALVALAVGGAIAVFNNGSLGWSLTTLLSAIGFFAALGYWLGTAVKALGEVPSTFGSAKWADAEELTERGVFGKDGLRLGTFFNGAEEEVIAYKGDRHLLTVAPTRSGKGVTQIIPNLLKYKGSALVIDPKGENAKITAKARRDMGQKVLTVDPWNIVGDLEFEAARINPLDMLQAGDVDITENAMLLADALIMQGSHGDRFWAEEAKGLLQGVILYVATDEREAGQRHLPRVRDLLLLDGDNLKMLFERMLESPHHVVASTGARFLQRDEKLLSNVMASAQAETHFLDSARLRENLSASDFSFEELKTGKVTIYLCLPADRLHAFGRWLRLLVQQAITVNARNIEVQPDKPILFLLDELPALGHLTMVEQAYGLMAGFGMQLWGIVQDLSQLKRVYGDGWETFIGNSGVVQYFGSTDRTTAEYFSALCGETTVWNFSSAIARTVGTSSGGSGLSSSDSTTETDTRAAAKRKLAYPDELMRLHERKQLLFIENANPIIAHRAPWFENPDLKAMGVDLRAKAETSSLSTPWKPTVMPQFETEDLPWNTTFATGFSAPK</sequence>
<evidence type="ECO:0000313" key="11">
    <source>
        <dbReference type="Proteomes" id="UP000294835"/>
    </source>
</evidence>
<dbReference type="InterPro" id="IPR051539">
    <property type="entry name" value="T4SS-coupling_protein"/>
</dbReference>
<dbReference type="InterPro" id="IPR003688">
    <property type="entry name" value="TraG/VirD4"/>
</dbReference>
<dbReference type="Proteomes" id="UP000294835">
    <property type="component" value="Unassembled WGS sequence"/>
</dbReference>
<keyword evidence="9" id="KW-0732">Signal</keyword>
<comment type="subcellular location">
    <subcellularLocation>
        <location evidence="1">Cell membrane</location>
        <topology evidence="1">Multi-pass membrane protein</topology>
    </subcellularLocation>
</comment>
<dbReference type="EMBL" id="SLXP01000017">
    <property type="protein sequence ID" value="TCP38790.1"/>
    <property type="molecule type" value="Genomic_DNA"/>
</dbReference>
<evidence type="ECO:0000256" key="9">
    <source>
        <dbReference type="SAM" id="SignalP"/>
    </source>
</evidence>
<feature type="transmembrane region" description="Helical" evidence="8">
    <location>
        <begin position="50"/>
        <end position="74"/>
    </location>
</feature>
<evidence type="ECO:0000256" key="4">
    <source>
        <dbReference type="ARBA" id="ARBA00022692"/>
    </source>
</evidence>
<keyword evidence="11" id="KW-1185">Reference proteome</keyword>
<evidence type="ECO:0000256" key="7">
    <source>
        <dbReference type="SAM" id="MobiDB-lite"/>
    </source>
</evidence>
<dbReference type="Gene3D" id="3.40.50.300">
    <property type="entry name" value="P-loop containing nucleotide triphosphate hydrolases"/>
    <property type="match status" value="1"/>
</dbReference>
<dbReference type="OrthoDB" id="9759295at2"/>
<dbReference type="CDD" id="cd01127">
    <property type="entry name" value="TrwB_TraG_TraD_VirD4"/>
    <property type="match status" value="2"/>
</dbReference>
<evidence type="ECO:0000256" key="5">
    <source>
        <dbReference type="ARBA" id="ARBA00022989"/>
    </source>
</evidence>
<feature type="transmembrane region" description="Helical" evidence="8">
    <location>
        <begin position="81"/>
        <end position="99"/>
    </location>
</feature>
<feature type="region of interest" description="Disordered" evidence="7">
    <location>
        <begin position="530"/>
        <end position="549"/>
    </location>
</feature>
<evidence type="ECO:0000256" key="1">
    <source>
        <dbReference type="ARBA" id="ARBA00004651"/>
    </source>
</evidence>
<evidence type="ECO:0000313" key="10">
    <source>
        <dbReference type="EMBL" id="TCP38790.1"/>
    </source>
</evidence>
<feature type="chain" id="PRO_5020480246" evidence="9">
    <location>
        <begin position="23"/>
        <end position="641"/>
    </location>
</feature>
<proteinExistence type="inferred from homology"/>
<gene>
    <name evidence="10" type="ORF">EV662_11724</name>
</gene>
<dbReference type="PANTHER" id="PTHR37937:SF1">
    <property type="entry name" value="CONJUGATIVE TRANSFER: DNA TRANSPORT"/>
    <property type="match status" value="1"/>
</dbReference>
<dbReference type="PANTHER" id="PTHR37937">
    <property type="entry name" value="CONJUGATIVE TRANSFER: DNA TRANSPORT"/>
    <property type="match status" value="1"/>
</dbReference>
<comment type="similarity">
    <text evidence="2">Belongs to the VirD4/TraG family.</text>
</comment>
<dbReference type="GO" id="GO:0005886">
    <property type="term" value="C:plasma membrane"/>
    <property type="evidence" value="ECO:0007669"/>
    <property type="project" value="UniProtKB-SubCell"/>
</dbReference>
<dbReference type="InterPro" id="IPR027417">
    <property type="entry name" value="P-loop_NTPase"/>
</dbReference>